<dbReference type="AlphaFoldDB" id="T1EU21"/>
<dbReference type="HOGENOM" id="CLU_1095292_0_0_1"/>
<sequence>MHQLYESNNKRKRYYHTKTYTIPGVGKLFAVRAALYLKSKFFRPGGEHEGYYNNNDNNNDNISSNNDDTNYDINNYDFIDHNNNNYTNEHQMNMNMQYTYDELGPNYEKSFPASSSATSNISSGNNNTNTNNIITTSNNVLSVGEGCIIFLIMAVWLKIEPQHKNPSRFKHAPKNLENIKIVERPTDSVIYKSYTRQISDIMQSQSRKTKSQKNFTGKIFYGNNEQIVRRNAFSNFSPQQIVSFMPDKYFNISD</sequence>
<dbReference type="InParanoid" id="T1EU21"/>
<organism evidence="2 3">
    <name type="scientific">Helobdella robusta</name>
    <name type="common">Californian leech</name>
    <dbReference type="NCBI Taxonomy" id="6412"/>
    <lineage>
        <taxon>Eukaryota</taxon>
        <taxon>Metazoa</taxon>
        <taxon>Spiralia</taxon>
        <taxon>Lophotrochozoa</taxon>
        <taxon>Annelida</taxon>
        <taxon>Clitellata</taxon>
        <taxon>Hirudinea</taxon>
        <taxon>Rhynchobdellida</taxon>
        <taxon>Glossiphoniidae</taxon>
        <taxon>Helobdella</taxon>
    </lineage>
</organism>
<reference evidence="1 3" key="2">
    <citation type="journal article" date="2013" name="Nature">
        <title>Insights into bilaterian evolution from three spiralian genomes.</title>
        <authorList>
            <person name="Simakov O."/>
            <person name="Marletaz F."/>
            <person name="Cho S.J."/>
            <person name="Edsinger-Gonzales E."/>
            <person name="Havlak P."/>
            <person name="Hellsten U."/>
            <person name="Kuo D.H."/>
            <person name="Larsson T."/>
            <person name="Lv J."/>
            <person name="Arendt D."/>
            <person name="Savage R."/>
            <person name="Osoegawa K."/>
            <person name="de Jong P."/>
            <person name="Grimwood J."/>
            <person name="Chapman J.A."/>
            <person name="Shapiro H."/>
            <person name="Aerts A."/>
            <person name="Otillar R.P."/>
            <person name="Terry A.Y."/>
            <person name="Boore J.L."/>
            <person name="Grigoriev I.V."/>
            <person name="Lindberg D.R."/>
            <person name="Seaver E.C."/>
            <person name="Weisblat D.A."/>
            <person name="Putnam N.H."/>
            <person name="Rokhsar D.S."/>
        </authorList>
    </citation>
    <scope>NUCLEOTIDE SEQUENCE</scope>
</reference>
<evidence type="ECO:0000313" key="1">
    <source>
        <dbReference type="EMBL" id="ESN96384.1"/>
    </source>
</evidence>
<dbReference type="OrthoDB" id="261433at2759"/>
<proteinExistence type="predicted"/>
<reference evidence="2" key="3">
    <citation type="submission" date="2015-06" db="UniProtKB">
        <authorList>
            <consortium name="EnsemblMetazoa"/>
        </authorList>
    </citation>
    <scope>IDENTIFICATION</scope>
</reference>
<dbReference type="CTD" id="20200071"/>
<dbReference type="EMBL" id="KB097495">
    <property type="protein sequence ID" value="ESN96384.1"/>
    <property type="molecule type" value="Genomic_DNA"/>
</dbReference>
<dbReference type="EMBL" id="AMQM01001385">
    <property type="status" value="NOT_ANNOTATED_CDS"/>
    <property type="molecule type" value="Genomic_DNA"/>
</dbReference>
<keyword evidence="3" id="KW-1185">Reference proteome</keyword>
<dbReference type="EnsemblMetazoa" id="HelroT163442">
    <property type="protein sequence ID" value="HelroP163442"/>
    <property type="gene ID" value="HelroG163442"/>
</dbReference>
<dbReference type="Proteomes" id="UP000015101">
    <property type="component" value="Unassembled WGS sequence"/>
</dbReference>
<dbReference type="GeneID" id="20200071"/>
<accession>T1EU21</accession>
<gene>
    <name evidence="2" type="primary">20200071</name>
    <name evidence="1" type="ORF">HELRODRAFT_163442</name>
</gene>
<evidence type="ECO:0000313" key="2">
    <source>
        <dbReference type="EnsemblMetazoa" id="HelroP163442"/>
    </source>
</evidence>
<evidence type="ECO:0000313" key="3">
    <source>
        <dbReference type="Proteomes" id="UP000015101"/>
    </source>
</evidence>
<dbReference type="KEGG" id="hro:HELRODRAFT_163442"/>
<reference evidence="3" key="1">
    <citation type="submission" date="2012-12" db="EMBL/GenBank/DDBJ databases">
        <authorList>
            <person name="Hellsten U."/>
            <person name="Grimwood J."/>
            <person name="Chapman J.A."/>
            <person name="Shapiro H."/>
            <person name="Aerts A."/>
            <person name="Otillar R.P."/>
            <person name="Terry A.Y."/>
            <person name="Boore J.L."/>
            <person name="Simakov O."/>
            <person name="Marletaz F."/>
            <person name="Cho S.-J."/>
            <person name="Edsinger-Gonzales E."/>
            <person name="Havlak P."/>
            <person name="Kuo D.-H."/>
            <person name="Larsson T."/>
            <person name="Lv J."/>
            <person name="Arendt D."/>
            <person name="Savage R."/>
            <person name="Osoegawa K."/>
            <person name="de Jong P."/>
            <person name="Lindberg D.R."/>
            <person name="Seaver E.C."/>
            <person name="Weisblat D.A."/>
            <person name="Putnam N.H."/>
            <person name="Grigoriev I.V."/>
            <person name="Rokhsar D.S."/>
        </authorList>
    </citation>
    <scope>NUCLEOTIDE SEQUENCE</scope>
</reference>
<protein>
    <submittedName>
        <fullName evidence="1 2">Uncharacterized protein</fullName>
    </submittedName>
</protein>
<name>T1EU21_HELRO</name>
<dbReference type="RefSeq" id="XP_009025555.1">
    <property type="nucleotide sequence ID" value="XM_009027307.1"/>
</dbReference>